<evidence type="ECO:0000313" key="1">
    <source>
        <dbReference type="EMBL" id="KAF6212544.1"/>
    </source>
</evidence>
<comment type="caution">
    <text evidence="1">The sequence shown here is derived from an EMBL/GenBank/DDBJ whole genome shotgun (WGS) entry which is preliminary data.</text>
</comment>
<dbReference type="Proteomes" id="UP000466442">
    <property type="component" value="Unassembled WGS sequence"/>
</dbReference>
<sequence>MRCRLCMRKAMNPNHDLLRLYNALIPKAPAKLVDLKALLDYVLPPWNDYFLAILGDQRTGTAAASDVAKVQDDVEDDNMID</sequence>
<keyword evidence="2" id="KW-1185">Reference proteome</keyword>
<organism evidence="1 2">
    <name type="scientific">Apolygus lucorum</name>
    <name type="common">Small green plant bug</name>
    <name type="synonym">Lygocoris lucorum</name>
    <dbReference type="NCBI Taxonomy" id="248454"/>
    <lineage>
        <taxon>Eukaryota</taxon>
        <taxon>Metazoa</taxon>
        <taxon>Ecdysozoa</taxon>
        <taxon>Arthropoda</taxon>
        <taxon>Hexapoda</taxon>
        <taxon>Insecta</taxon>
        <taxon>Pterygota</taxon>
        <taxon>Neoptera</taxon>
        <taxon>Paraneoptera</taxon>
        <taxon>Hemiptera</taxon>
        <taxon>Heteroptera</taxon>
        <taxon>Panheteroptera</taxon>
        <taxon>Cimicomorpha</taxon>
        <taxon>Miridae</taxon>
        <taxon>Mirini</taxon>
        <taxon>Apolygus</taxon>
    </lineage>
</organism>
<gene>
    <name evidence="1" type="ORF">GE061_013069</name>
</gene>
<dbReference type="EMBL" id="WIXP02000004">
    <property type="protein sequence ID" value="KAF6212544.1"/>
    <property type="molecule type" value="Genomic_DNA"/>
</dbReference>
<evidence type="ECO:0000313" key="2">
    <source>
        <dbReference type="Proteomes" id="UP000466442"/>
    </source>
</evidence>
<proteinExistence type="predicted"/>
<name>A0A8S9XVC5_APOLU</name>
<protein>
    <submittedName>
        <fullName evidence="1">Uncharacterized protein</fullName>
    </submittedName>
</protein>
<dbReference type="AlphaFoldDB" id="A0A8S9XVC5"/>
<reference evidence="1" key="1">
    <citation type="journal article" date="2021" name="Mol. Ecol. Resour.">
        <title>Apolygus lucorum genome provides insights into omnivorousness and mesophyll feeding.</title>
        <authorList>
            <person name="Liu Y."/>
            <person name="Liu H."/>
            <person name="Wang H."/>
            <person name="Huang T."/>
            <person name="Liu B."/>
            <person name="Yang B."/>
            <person name="Yin L."/>
            <person name="Li B."/>
            <person name="Zhang Y."/>
            <person name="Zhang S."/>
            <person name="Jiang F."/>
            <person name="Zhang X."/>
            <person name="Ren Y."/>
            <person name="Wang B."/>
            <person name="Wang S."/>
            <person name="Lu Y."/>
            <person name="Wu K."/>
            <person name="Fan W."/>
            <person name="Wang G."/>
        </authorList>
    </citation>
    <scope>NUCLEOTIDE SEQUENCE</scope>
    <source>
        <strain evidence="1">12Hb</strain>
    </source>
</reference>
<accession>A0A8S9XVC5</accession>